<comment type="caution">
    <text evidence="1">The sequence shown here is derived from an EMBL/GenBank/DDBJ whole genome shotgun (WGS) entry which is preliminary data.</text>
</comment>
<dbReference type="SUPFAM" id="SSF51395">
    <property type="entry name" value="FMN-linked oxidoreductases"/>
    <property type="match status" value="1"/>
</dbReference>
<dbReference type="AlphaFoldDB" id="A0A1F6VRB2"/>
<dbReference type="InterPro" id="IPR005137">
    <property type="entry name" value="BtpA"/>
</dbReference>
<reference evidence="1 2" key="1">
    <citation type="journal article" date="2016" name="Nat. Commun.">
        <title>Thousands of microbial genomes shed light on interconnected biogeochemical processes in an aquifer system.</title>
        <authorList>
            <person name="Anantharaman K."/>
            <person name="Brown C.T."/>
            <person name="Hug L.A."/>
            <person name="Sharon I."/>
            <person name="Castelle C.J."/>
            <person name="Probst A.J."/>
            <person name="Thomas B.C."/>
            <person name="Singh A."/>
            <person name="Wilkins M.J."/>
            <person name="Karaoz U."/>
            <person name="Brodie E.L."/>
            <person name="Williams K.H."/>
            <person name="Hubbard S.S."/>
            <person name="Banfield J.F."/>
        </authorList>
    </citation>
    <scope>NUCLEOTIDE SEQUENCE [LARGE SCALE GENOMIC DNA]</scope>
</reference>
<name>A0A1F6VRB2_9BACT</name>
<evidence type="ECO:0000313" key="1">
    <source>
        <dbReference type="EMBL" id="OGI72237.1"/>
    </source>
</evidence>
<dbReference type="Pfam" id="PF03437">
    <property type="entry name" value="BtpA"/>
    <property type="match status" value="1"/>
</dbReference>
<protein>
    <recommendedName>
        <fullName evidence="3">Orotidine 5'-phosphate decarboxylase domain-containing protein</fullName>
    </recommendedName>
</protein>
<dbReference type="STRING" id="1801752.A3J61_01985"/>
<evidence type="ECO:0008006" key="3">
    <source>
        <dbReference type="Google" id="ProtNLM"/>
    </source>
</evidence>
<sequence>MKNQKKLFLVALHVESTKQSFDEAKKIFAGGADGVLLVNNGFMVFAKDLFSVAEAIKKQYANWIVGINPLDIEAGDAVRMFGEHGKNLDTLWVDDGGIIEGSDVMILNRYVDTYLKLLNQKQQYYGSIDFKYKQPAKDLVAVSKLAAEKFGVVITSGPATGKEPDLQKIMTIKQAIGDTPLGIASGMSTDNIGLFLPYADIFIVGTSLLVDHSDQFFYDQEKIEKFRARIDDYEGELIAQV</sequence>
<dbReference type="EMBL" id="MFUC01000009">
    <property type="protein sequence ID" value="OGI72237.1"/>
    <property type="molecule type" value="Genomic_DNA"/>
</dbReference>
<proteinExistence type="predicted"/>
<accession>A0A1F6VRB2</accession>
<organism evidence="1 2">
    <name type="scientific">Candidatus Nomurabacteria bacterium RIFCSPHIGHO2_02_FULL_38_15</name>
    <dbReference type="NCBI Taxonomy" id="1801752"/>
    <lineage>
        <taxon>Bacteria</taxon>
        <taxon>Candidatus Nomuraibacteriota</taxon>
    </lineage>
</organism>
<dbReference type="Proteomes" id="UP000179686">
    <property type="component" value="Unassembled WGS sequence"/>
</dbReference>
<gene>
    <name evidence="1" type="ORF">A3J61_01985</name>
</gene>
<evidence type="ECO:0000313" key="2">
    <source>
        <dbReference type="Proteomes" id="UP000179686"/>
    </source>
</evidence>